<evidence type="ECO:0000256" key="1">
    <source>
        <dbReference type="SAM" id="Phobius"/>
    </source>
</evidence>
<dbReference type="Proteomes" id="UP000886339">
    <property type="component" value="Unassembled WGS sequence"/>
</dbReference>
<organism evidence="2">
    <name type="scientific">Thiolapillus brandeum</name>
    <dbReference type="NCBI Taxonomy" id="1076588"/>
    <lineage>
        <taxon>Bacteria</taxon>
        <taxon>Pseudomonadati</taxon>
        <taxon>Pseudomonadota</taxon>
        <taxon>Gammaproteobacteria</taxon>
        <taxon>Chromatiales</taxon>
        <taxon>Sedimenticolaceae</taxon>
        <taxon>Thiolapillus</taxon>
    </lineage>
</organism>
<accession>A0A831RUX5</accession>
<evidence type="ECO:0008006" key="3">
    <source>
        <dbReference type="Google" id="ProtNLM"/>
    </source>
</evidence>
<dbReference type="AlphaFoldDB" id="A0A831RUX5"/>
<keyword evidence="1" id="KW-0472">Membrane</keyword>
<feature type="transmembrane region" description="Helical" evidence="1">
    <location>
        <begin position="148"/>
        <end position="168"/>
    </location>
</feature>
<keyword evidence="1" id="KW-0812">Transmembrane</keyword>
<feature type="transmembrane region" description="Helical" evidence="1">
    <location>
        <begin position="12"/>
        <end position="31"/>
    </location>
</feature>
<feature type="transmembrane region" description="Helical" evidence="1">
    <location>
        <begin position="188"/>
        <end position="210"/>
    </location>
</feature>
<evidence type="ECO:0000313" key="2">
    <source>
        <dbReference type="EMBL" id="HEC05595.1"/>
    </source>
</evidence>
<comment type="caution">
    <text evidence="2">The sequence shown here is derived from an EMBL/GenBank/DDBJ whole genome shotgun (WGS) entry which is preliminary data.</text>
</comment>
<gene>
    <name evidence="2" type="ORF">ENJ12_01975</name>
</gene>
<name>A0A831RUX5_9GAMM</name>
<protein>
    <recommendedName>
        <fullName evidence="3">MotA/TolQ/ExbB proton channel domain-containing protein</fullName>
    </recommendedName>
</protein>
<keyword evidence="1" id="KW-1133">Transmembrane helix</keyword>
<proteinExistence type="predicted"/>
<dbReference type="EMBL" id="DRLF01000078">
    <property type="protein sequence ID" value="HEC05595.1"/>
    <property type="molecule type" value="Genomic_DNA"/>
</dbReference>
<feature type="transmembrane region" description="Helical" evidence="1">
    <location>
        <begin position="51"/>
        <end position="74"/>
    </location>
</feature>
<reference evidence="2" key="1">
    <citation type="journal article" date="2020" name="mSystems">
        <title>Genome- and Community-Level Interaction Insights into Carbon Utilization and Element Cycling Functions of Hydrothermarchaeota in Hydrothermal Sediment.</title>
        <authorList>
            <person name="Zhou Z."/>
            <person name="Liu Y."/>
            <person name="Xu W."/>
            <person name="Pan J."/>
            <person name="Luo Z.H."/>
            <person name="Li M."/>
        </authorList>
    </citation>
    <scope>NUCLEOTIDE SEQUENCE [LARGE SCALE GENOMIC DNA]</scope>
    <source>
        <strain evidence="2">HyVt-458</strain>
    </source>
</reference>
<sequence>MQIITFRSHFSRNTLLLMLLLAAILAGISIWKFDLIKTVYFKDQLTATGWIINGAIVALFLVGILRIVAIFLSYSREEAATSRFIRNQEEEAENPLEQVPLNSIIARRYLVMERLFDASTPINQGALAATLLANESTRTSLPKYISNILILTGVFGTIVSLSLALLGASDLLENAVDVGGMGLVIHGMSTALSTTITAIVCYLFYGYFYLKLTDAQTNLLSAIEQITTTYLAPMFVVEQETTLYEFTGLVRSLQSLVKQMQVSQKVVTKAEAKLLATVDEYQSQMDESNRDMSAVIELLRRGFRLRDDE</sequence>